<dbReference type="Proteomes" id="UP000281813">
    <property type="component" value="Unassembled WGS sequence"/>
</dbReference>
<dbReference type="EMBL" id="RBZO01000002">
    <property type="protein sequence ID" value="RKQ18182.1"/>
    <property type="molecule type" value="Genomic_DNA"/>
</dbReference>
<dbReference type="AlphaFoldDB" id="A0A494Z6I8"/>
<proteinExistence type="predicted"/>
<accession>A0A494Z6I8</accession>
<evidence type="ECO:0000259" key="1">
    <source>
        <dbReference type="Pfam" id="PF26154"/>
    </source>
</evidence>
<feature type="domain" description="DUF8042" evidence="1">
    <location>
        <begin position="1"/>
        <end position="117"/>
    </location>
</feature>
<dbReference type="InterPro" id="IPR058355">
    <property type="entry name" value="DUF8042"/>
</dbReference>
<sequence>MEKNTEVMQQSKELLQTVNEALQHIQNLLKEGKFESTITLFGDVVQAYSAVEGAVDHLPDELLSVENRELTTEVRNAIELIVSAYESKDYGKVQEVLQLSLIPRFSKWQEDLESVFEQYLVS</sequence>
<reference evidence="2 3" key="1">
    <citation type="journal article" date="2015" name="Antonie Van Leeuwenhoek">
        <title>Oceanobacillus bengalensis sp. nov., a bacterium isolated from seawater of the Bay of Bengal.</title>
        <authorList>
            <person name="Yongchang O."/>
            <person name="Xiang W."/>
            <person name="Wang G."/>
        </authorList>
    </citation>
    <scope>NUCLEOTIDE SEQUENCE [LARGE SCALE GENOMIC DNA]</scope>
    <source>
        <strain evidence="2 3">MCCC 1K00260</strain>
    </source>
</reference>
<comment type="caution">
    <text evidence="2">The sequence shown here is derived from an EMBL/GenBank/DDBJ whole genome shotgun (WGS) entry which is preliminary data.</text>
</comment>
<name>A0A494Z6I8_9BACI</name>
<protein>
    <recommendedName>
        <fullName evidence="1">DUF8042 domain-containing protein</fullName>
    </recommendedName>
</protein>
<organism evidence="2 3">
    <name type="scientific">Oceanobacillus bengalensis</name>
    <dbReference type="NCBI Taxonomy" id="1435466"/>
    <lineage>
        <taxon>Bacteria</taxon>
        <taxon>Bacillati</taxon>
        <taxon>Bacillota</taxon>
        <taxon>Bacilli</taxon>
        <taxon>Bacillales</taxon>
        <taxon>Bacillaceae</taxon>
        <taxon>Oceanobacillus</taxon>
    </lineage>
</organism>
<gene>
    <name evidence="2" type="ORF">D8M05_01910</name>
</gene>
<evidence type="ECO:0000313" key="2">
    <source>
        <dbReference type="EMBL" id="RKQ18182.1"/>
    </source>
</evidence>
<keyword evidence="3" id="KW-1185">Reference proteome</keyword>
<dbReference type="Pfam" id="PF26154">
    <property type="entry name" value="DUF8042"/>
    <property type="match status" value="1"/>
</dbReference>
<dbReference type="RefSeq" id="WP_121128101.1">
    <property type="nucleotide sequence ID" value="NZ_JBHUFK010000006.1"/>
</dbReference>
<evidence type="ECO:0000313" key="3">
    <source>
        <dbReference type="Proteomes" id="UP000281813"/>
    </source>
</evidence>
<dbReference type="OrthoDB" id="2874105at2"/>